<dbReference type="AlphaFoldDB" id="A0A7X0BT78"/>
<gene>
    <name evidence="2" type="ORF">HNP49_001223</name>
</gene>
<dbReference type="Proteomes" id="UP000557193">
    <property type="component" value="Unassembled WGS sequence"/>
</dbReference>
<evidence type="ECO:0000313" key="2">
    <source>
        <dbReference type="EMBL" id="MBB6341066.1"/>
    </source>
</evidence>
<dbReference type="Pfam" id="PF01370">
    <property type="entry name" value="Epimerase"/>
    <property type="match status" value="1"/>
</dbReference>
<keyword evidence="3" id="KW-1185">Reference proteome</keyword>
<dbReference type="SUPFAM" id="SSF51735">
    <property type="entry name" value="NAD(P)-binding Rossmann-fold domains"/>
    <property type="match status" value="1"/>
</dbReference>
<feature type="domain" description="NAD-dependent epimerase/dehydratase" evidence="1">
    <location>
        <begin position="4"/>
        <end position="226"/>
    </location>
</feature>
<organism evidence="2 3">
    <name type="scientific">Pseudomonas fluvialis</name>
    <dbReference type="NCBI Taxonomy" id="1793966"/>
    <lineage>
        <taxon>Bacteria</taxon>
        <taxon>Pseudomonadati</taxon>
        <taxon>Pseudomonadota</taxon>
        <taxon>Gammaproteobacteria</taxon>
        <taxon>Pseudomonadales</taxon>
        <taxon>Pseudomonadaceae</taxon>
        <taxon>Pseudomonas</taxon>
    </lineage>
</organism>
<dbReference type="CDD" id="cd08946">
    <property type="entry name" value="SDR_e"/>
    <property type="match status" value="1"/>
</dbReference>
<protein>
    <submittedName>
        <fullName evidence="2">Nucleoside-diphosphate-sugar epimerase</fullName>
    </submittedName>
</protein>
<proteinExistence type="predicted"/>
<name>A0A7X0BT78_9PSED</name>
<dbReference type="RefSeq" id="WP_184681549.1">
    <property type="nucleotide sequence ID" value="NZ_JACHLL010000002.1"/>
</dbReference>
<evidence type="ECO:0000259" key="1">
    <source>
        <dbReference type="Pfam" id="PF01370"/>
    </source>
</evidence>
<evidence type="ECO:0000313" key="3">
    <source>
        <dbReference type="Proteomes" id="UP000557193"/>
    </source>
</evidence>
<dbReference type="Gene3D" id="3.40.50.720">
    <property type="entry name" value="NAD(P)-binding Rossmann-like Domain"/>
    <property type="match status" value="1"/>
</dbReference>
<dbReference type="PANTHER" id="PTHR43245">
    <property type="entry name" value="BIFUNCTIONAL POLYMYXIN RESISTANCE PROTEIN ARNA"/>
    <property type="match status" value="1"/>
</dbReference>
<dbReference type="EMBL" id="JACHLL010000002">
    <property type="protein sequence ID" value="MBB6341066.1"/>
    <property type="molecule type" value="Genomic_DNA"/>
</dbReference>
<dbReference type="InterPro" id="IPR036291">
    <property type="entry name" value="NAD(P)-bd_dom_sf"/>
</dbReference>
<dbReference type="InterPro" id="IPR001509">
    <property type="entry name" value="Epimerase_deHydtase"/>
</dbReference>
<dbReference type="InterPro" id="IPR050177">
    <property type="entry name" value="Lipid_A_modif_metabolic_enz"/>
</dbReference>
<dbReference type="PANTHER" id="PTHR43245:SF13">
    <property type="entry name" value="UDP-D-APIOSE_UDP-D-XYLOSE SYNTHASE 2"/>
    <property type="match status" value="1"/>
</dbReference>
<accession>A0A7X0BT78</accession>
<sequence length="298" mass="32592">MAVVLVTGARGFVGRPLVRQLLEQGHEVHAVTSAASEADNAVHWHQCDLLDLAQVAELCRQVQARQLVHLAWCAKPGSYWTSPDNLRWVGATLQLLEQFRFQGGDAAVVAGTCAEYDWRTGFMQEAFTPLQPTTVYGRCKRSCSELAGVFSQLHDMPVAWGRIFQAYGPHEAAGRLLPSVIAALSQGQEAHCSHGQQLRDFIHVDDVASALLHLLAARASGAFNIGNGLPQRLAEAVEYVADRLGRANLLRLGSVAVSPEEPPLLVADVRKLKALGWQGRFDLRDGLDDTLAWWQCQG</sequence>
<reference evidence="2 3" key="1">
    <citation type="submission" date="2020-08" db="EMBL/GenBank/DDBJ databases">
        <title>Functional genomics of gut bacteria from endangered species of beetles.</title>
        <authorList>
            <person name="Carlos-Shanley C."/>
        </authorList>
    </citation>
    <scope>NUCLEOTIDE SEQUENCE [LARGE SCALE GENOMIC DNA]</scope>
    <source>
        <strain evidence="2 3">S00202</strain>
    </source>
</reference>
<comment type="caution">
    <text evidence="2">The sequence shown here is derived from an EMBL/GenBank/DDBJ whole genome shotgun (WGS) entry which is preliminary data.</text>
</comment>